<comment type="caution">
    <text evidence="4">The sequence shown here is derived from an EMBL/GenBank/DDBJ whole genome shotgun (WGS) entry which is preliminary data.</text>
</comment>
<name>T1AB77_9ZZZZ</name>
<keyword evidence="1 4" id="KW-0489">Methyltransferase</keyword>
<dbReference type="InterPro" id="IPR000241">
    <property type="entry name" value="RlmKL-like_Mtase"/>
</dbReference>
<evidence type="ECO:0000259" key="3">
    <source>
        <dbReference type="PROSITE" id="PS51165"/>
    </source>
</evidence>
<reference evidence="4" key="1">
    <citation type="submission" date="2013-08" db="EMBL/GenBank/DDBJ databases">
        <authorList>
            <person name="Mendez C."/>
            <person name="Richter M."/>
            <person name="Ferrer M."/>
            <person name="Sanchez J."/>
        </authorList>
    </citation>
    <scope>NUCLEOTIDE SEQUENCE</scope>
</reference>
<dbReference type="GO" id="GO:0070043">
    <property type="term" value="F:rRNA (guanine-N7-)-methyltransferase activity"/>
    <property type="evidence" value="ECO:0007669"/>
    <property type="project" value="TreeGrafter"/>
</dbReference>
<dbReference type="SUPFAM" id="SSF53335">
    <property type="entry name" value="S-adenosyl-L-methionine-dependent methyltransferases"/>
    <property type="match status" value="1"/>
</dbReference>
<dbReference type="InterPro" id="IPR053943">
    <property type="entry name" value="RlmKL-like_Mtase_CS"/>
</dbReference>
<evidence type="ECO:0000256" key="1">
    <source>
        <dbReference type="ARBA" id="ARBA00022603"/>
    </source>
</evidence>
<dbReference type="PANTHER" id="PTHR47313">
    <property type="entry name" value="RIBOSOMAL RNA LARGE SUBUNIT METHYLTRANSFERASE K/L"/>
    <property type="match status" value="1"/>
</dbReference>
<accession>T1AB77</accession>
<dbReference type="CDD" id="cd11715">
    <property type="entry name" value="THUMP_AdoMetMT"/>
    <property type="match status" value="1"/>
</dbReference>
<dbReference type="PROSITE" id="PS51165">
    <property type="entry name" value="THUMP"/>
    <property type="match status" value="1"/>
</dbReference>
<dbReference type="Gene3D" id="3.30.2130.30">
    <property type="match status" value="1"/>
</dbReference>
<keyword evidence="2 4" id="KW-0808">Transferase</keyword>
<dbReference type="InterPro" id="IPR029063">
    <property type="entry name" value="SAM-dependent_MTases_sf"/>
</dbReference>
<feature type="non-terminal residue" evidence="4">
    <location>
        <position position="1"/>
    </location>
</feature>
<dbReference type="PANTHER" id="PTHR47313:SF1">
    <property type="entry name" value="RIBOSOMAL RNA LARGE SUBUNIT METHYLTRANSFERASE K_L"/>
    <property type="match status" value="1"/>
</dbReference>
<gene>
    <name evidence="4" type="ORF">B2A_11605</name>
</gene>
<proteinExistence type="predicted"/>
<evidence type="ECO:0000256" key="2">
    <source>
        <dbReference type="ARBA" id="ARBA00022679"/>
    </source>
</evidence>
<dbReference type="SMART" id="SM00981">
    <property type="entry name" value="THUMP"/>
    <property type="match status" value="1"/>
</dbReference>
<dbReference type="EMBL" id="AUZZ01008381">
    <property type="protein sequence ID" value="EQD38124.1"/>
    <property type="molecule type" value="Genomic_DNA"/>
</dbReference>
<dbReference type="InterPro" id="IPR004114">
    <property type="entry name" value="THUMP_dom"/>
</dbReference>
<feature type="non-terminal residue" evidence="4">
    <location>
        <position position="210"/>
    </location>
</feature>
<organism evidence="4">
    <name type="scientific">mine drainage metagenome</name>
    <dbReference type="NCBI Taxonomy" id="410659"/>
    <lineage>
        <taxon>unclassified sequences</taxon>
        <taxon>metagenomes</taxon>
        <taxon>ecological metagenomes</taxon>
    </lineage>
</organism>
<dbReference type="PROSITE" id="PS01261">
    <property type="entry name" value="UPF0020"/>
    <property type="match status" value="1"/>
</dbReference>
<dbReference type="GO" id="GO:0003723">
    <property type="term" value="F:RNA binding"/>
    <property type="evidence" value="ECO:0007669"/>
    <property type="project" value="InterPro"/>
</dbReference>
<protein>
    <submittedName>
        <fullName evidence="4">23S rRNA m(2)G2445 methyltransferase</fullName>
    </submittedName>
</protein>
<sequence length="210" mass="22629">LETAYRACLESRLANRVLLQIAHFEAPDTESFYAAARAVAWGEHLGAGASLACEFTGRHPTIAHSHFGALKLKDAIVDAMRAPSGARPSIALDRPDVRVHAHAHGTTVTLYVDLSGESLHRRGYRGEAGEAPLKENVAAGVLIRSLWPQLAAEGAEFLDPMCGSGTLVIEAALIAARRAPSLGRAYFGFLGWRGHDAQLWRTVQEAARSR</sequence>
<reference evidence="4" key="2">
    <citation type="journal article" date="2014" name="ISME J.">
        <title>Microbial stratification in low pH oxic and suboxic macroscopic growths along an acid mine drainage.</title>
        <authorList>
            <person name="Mendez-Garcia C."/>
            <person name="Mesa V."/>
            <person name="Sprenger R.R."/>
            <person name="Richter M."/>
            <person name="Diez M.S."/>
            <person name="Solano J."/>
            <person name="Bargiela R."/>
            <person name="Golyshina O.V."/>
            <person name="Manteca A."/>
            <person name="Ramos J.L."/>
            <person name="Gallego J.R."/>
            <person name="Llorente I."/>
            <person name="Martins Dos Santos V.A."/>
            <person name="Jensen O.N."/>
            <person name="Pelaez A.I."/>
            <person name="Sanchez J."/>
            <person name="Ferrer M."/>
        </authorList>
    </citation>
    <scope>NUCLEOTIDE SEQUENCE</scope>
</reference>
<dbReference type="Pfam" id="PF02926">
    <property type="entry name" value="THUMP"/>
    <property type="match status" value="1"/>
</dbReference>
<evidence type="ECO:0000313" key="4">
    <source>
        <dbReference type="EMBL" id="EQD38124.1"/>
    </source>
</evidence>
<dbReference type="Pfam" id="PF01170">
    <property type="entry name" value="UPF0020"/>
    <property type="match status" value="1"/>
</dbReference>
<dbReference type="AlphaFoldDB" id="T1AB77"/>
<dbReference type="GO" id="GO:0008990">
    <property type="term" value="F:rRNA (guanine-N2-)-methyltransferase activity"/>
    <property type="evidence" value="ECO:0007669"/>
    <property type="project" value="TreeGrafter"/>
</dbReference>
<dbReference type="Gene3D" id="3.40.50.150">
    <property type="entry name" value="Vaccinia Virus protein VP39"/>
    <property type="match status" value="1"/>
</dbReference>
<feature type="domain" description="THUMP" evidence="3">
    <location>
        <begin position="3"/>
        <end position="114"/>
    </location>
</feature>